<reference evidence="1 2" key="1">
    <citation type="submission" date="2019-07" db="EMBL/GenBank/DDBJ databases">
        <title>Complete genome of Thermococcus acidophilus.</title>
        <authorList>
            <person name="Li X."/>
        </authorList>
    </citation>
    <scope>NUCLEOTIDE SEQUENCE [LARGE SCALE GENOMIC DNA]</scope>
    <source>
        <strain evidence="1 2">SY113</strain>
    </source>
</reference>
<name>A0A5C0SK89_9EURY</name>
<organism evidence="1 2">
    <name type="scientific">Thermococcus aciditolerans</name>
    <dbReference type="NCBI Taxonomy" id="2598455"/>
    <lineage>
        <taxon>Archaea</taxon>
        <taxon>Methanobacteriati</taxon>
        <taxon>Methanobacteriota</taxon>
        <taxon>Thermococci</taxon>
        <taxon>Thermococcales</taxon>
        <taxon>Thermococcaceae</taxon>
        <taxon>Thermococcus</taxon>
    </lineage>
</organism>
<dbReference type="GeneID" id="41609415"/>
<proteinExistence type="predicted"/>
<evidence type="ECO:0000313" key="1">
    <source>
        <dbReference type="EMBL" id="QEK14741.1"/>
    </source>
</evidence>
<accession>A0A5C0SK89</accession>
<dbReference type="KEGG" id="them:FPV09_06130"/>
<protein>
    <submittedName>
        <fullName evidence="1">PIN domain-containing protein</fullName>
    </submittedName>
</protein>
<dbReference type="Proteomes" id="UP000322631">
    <property type="component" value="Chromosome"/>
</dbReference>
<evidence type="ECO:0000313" key="2">
    <source>
        <dbReference type="Proteomes" id="UP000322631"/>
    </source>
</evidence>
<dbReference type="SUPFAM" id="SSF88723">
    <property type="entry name" value="PIN domain-like"/>
    <property type="match status" value="1"/>
</dbReference>
<dbReference type="InterPro" id="IPR029060">
    <property type="entry name" value="PIN-like_dom_sf"/>
</dbReference>
<dbReference type="EMBL" id="CP041932">
    <property type="protein sequence ID" value="QEK14741.1"/>
    <property type="molecule type" value="Genomic_DNA"/>
</dbReference>
<dbReference type="RefSeq" id="WP_148882750.1">
    <property type="nucleotide sequence ID" value="NZ_CP041932.1"/>
</dbReference>
<sequence length="207" mass="24145">MIHVLVDTNVLAQWYIIKSTVEGAEFFEKNIKEAYGRRAQSYEFVEYIIRKRPNKAKFYVNSVILSELMNVLVEDFVYNSMWMDGISPVYFQRYYNKYLPSERDLEDIISEVLEATSIIEAVFEKLGCEIEGPADYYNVTYFLGRGGVKTQDAHLLAIALKSGIDFFVTMDSGILNLTKRKDVREFLEARRLNIVKPKTMYNILRKL</sequence>
<dbReference type="AlphaFoldDB" id="A0A5C0SK89"/>
<gene>
    <name evidence="1" type="ORF">FPV09_06130</name>
</gene>
<keyword evidence="2" id="KW-1185">Reference proteome</keyword>